<comment type="caution">
    <text evidence="4">The sequence shown here is derived from an EMBL/GenBank/DDBJ whole genome shotgun (WGS) entry which is preliminary data.</text>
</comment>
<dbReference type="Proteomes" id="UP000184001">
    <property type="component" value="Unassembled WGS sequence"/>
</dbReference>
<proteinExistence type="predicted"/>
<dbReference type="Gene3D" id="1.10.260.40">
    <property type="entry name" value="lambda repressor-like DNA-binding domains"/>
    <property type="match status" value="1"/>
</dbReference>
<sequence length="157" mass="17850">MKIADRIRKIRGNLSQREFADRIGINMNTLRAYEKGRSLPPSEVLENICLNFDASPSWLLLGIESERRQESSQPTHQENCPRCTELEARLDKEREEVRELSKELRELNAENRTILKENGKLKEEIGLLKGELKARAAPTDKATTDSTESTASARKTA</sequence>
<accession>A0A8G2FA19</accession>
<dbReference type="AlphaFoldDB" id="A0A8G2FA19"/>
<dbReference type="SUPFAM" id="SSF47413">
    <property type="entry name" value="lambda repressor-like DNA-binding domains"/>
    <property type="match status" value="1"/>
</dbReference>
<name>A0A8G2FA19_9BACT</name>
<feature type="compositionally biased region" description="Low complexity" evidence="2">
    <location>
        <begin position="139"/>
        <end position="157"/>
    </location>
</feature>
<dbReference type="CDD" id="cd00093">
    <property type="entry name" value="HTH_XRE"/>
    <property type="match status" value="1"/>
</dbReference>
<reference evidence="4 5" key="1">
    <citation type="submission" date="2016-11" db="EMBL/GenBank/DDBJ databases">
        <authorList>
            <person name="Varghese N."/>
            <person name="Submissions S."/>
        </authorList>
    </citation>
    <scope>NUCLEOTIDE SEQUENCE [LARGE SCALE GENOMIC DNA]</scope>
    <source>
        <strain evidence="4 5">DSM 17919</strain>
    </source>
</reference>
<evidence type="ECO:0000313" key="4">
    <source>
        <dbReference type="EMBL" id="SHI59715.1"/>
    </source>
</evidence>
<dbReference type="SMART" id="SM00530">
    <property type="entry name" value="HTH_XRE"/>
    <property type="match status" value="1"/>
</dbReference>
<dbReference type="RefSeq" id="WP_020001548.1">
    <property type="nucleotide sequence ID" value="NZ_CP192219.1"/>
</dbReference>
<organism evidence="4 5">
    <name type="scientific">Halodesulfovibrio aestuarii</name>
    <dbReference type="NCBI Taxonomy" id="126333"/>
    <lineage>
        <taxon>Bacteria</taxon>
        <taxon>Pseudomonadati</taxon>
        <taxon>Thermodesulfobacteriota</taxon>
        <taxon>Desulfovibrionia</taxon>
        <taxon>Desulfovibrionales</taxon>
        <taxon>Desulfovibrionaceae</taxon>
        <taxon>Halodesulfovibrio</taxon>
    </lineage>
</organism>
<keyword evidence="1" id="KW-0175">Coiled coil</keyword>
<feature type="coiled-coil region" evidence="1">
    <location>
        <begin position="83"/>
        <end position="124"/>
    </location>
</feature>
<dbReference type="EMBL" id="FQZR01000002">
    <property type="protein sequence ID" value="SHI59715.1"/>
    <property type="molecule type" value="Genomic_DNA"/>
</dbReference>
<dbReference type="GO" id="GO:0003677">
    <property type="term" value="F:DNA binding"/>
    <property type="evidence" value="ECO:0007669"/>
    <property type="project" value="InterPro"/>
</dbReference>
<evidence type="ECO:0000256" key="2">
    <source>
        <dbReference type="SAM" id="MobiDB-lite"/>
    </source>
</evidence>
<dbReference type="PROSITE" id="PS50943">
    <property type="entry name" value="HTH_CROC1"/>
    <property type="match status" value="1"/>
</dbReference>
<gene>
    <name evidence="4" type="ORF">SAMN05660830_00414</name>
</gene>
<dbReference type="InterPro" id="IPR010982">
    <property type="entry name" value="Lambda_DNA-bd_dom_sf"/>
</dbReference>
<protein>
    <submittedName>
        <fullName evidence="4">Helix-turn-helix domain-containing protein</fullName>
    </submittedName>
</protein>
<dbReference type="InterPro" id="IPR001387">
    <property type="entry name" value="Cro/C1-type_HTH"/>
</dbReference>
<evidence type="ECO:0000256" key="1">
    <source>
        <dbReference type="SAM" id="Coils"/>
    </source>
</evidence>
<feature type="region of interest" description="Disordered" evidence="2">
    <location>
        <begin position="131"/>
        <end position="157"/>
    </location>
</feature>
<evidence type="ECO:0000313" key="5">
    <source>
        <dbReference type="Proteomes" id="UP000184001"/>
    </source>
</evidence>
<feature type="domain" description="HTH cro/C1-type" evidence="3">
    <location>
        <begin position="6"/>
        <end position="59"/>
    </location>
</feature>
<dbReference type="Pfam" id="PF12844">
    <property type="entry name" value="HTH_19"/>
    <property type="match status" value="1"/>
</dbReference>
<evidence type="ECO:0000259" key="3">
    <source>
        <dbReference type="PROSITE" id="PS50943"/>
    </source>
</evidence>